<dbReference type="FunFam" id="3.30.70.270:FF:000001">
    <property type="entry name" value="Diguanylate cyclase domain protein"/>
    <property type="match status" value="1"/>
</dbReference>
<protein>
    <recommendedName>
        <fullName evidence="2">diguanylate cyclase</fullName>
        <ecNumber evidence="2">2.7.7.65</ecNumber>
    </recommendedName>
</protein>
<reference evidence="6" key="1">
    <citation type="submission" date="2016-10" db="EMBL/GenBank/DDBJ databases">
        <authorList>
            <person name="Varghese N."/>
            <person name="Submissions S."/>
        </authorList>
    </citation>
    <scope>NUCLEOTIDE SEQUENCE [LARGE SCALE GENOMIC DNA]</scope>
    <source>
        <strain evidence="6">AAP</strain>
    </source>
</reference>
<dbReference type="RefSeq" id="WP_089657680.1">
    <property type="nucleotide sequence ID" value="NZ_FNGH01000004.1"/>
</dbReference>
<dbReference type="EC" id="2.7.7.65" evidence="2"/>
<dbReference type="CDD" id="cd01949">
    <property type="entry name" value="GGDEF"/>
    <property type="match status" value="1"/>
</dbReference>
<accession>A0A1G9JN75</accession>
<sequence length="260" mass="29639">MKTRDEEALLSHIATLLGSPEHAGNPLRDALQDLYQQHCEQREQVQRLINISDRYQLLAMEARQVTQARYEDSLRRQRKLSRISDGYQALMRDRNRALHQASTHDPLTDLPNRRMISERLEALVNERRGFTLALLDIDHFKLINDCHGHDVGDRLLVAITRTLSTTLRDYDLCARWGGEEFLLLLANTDLDEAQPIVERLRACLADVTICTGDQKLSVTISAGLSQHRFGEPHQATIKRADQALLDAKRAGRNRCLSNIS</sequence>
<dbReference type="Gene3D" id="3.30.70.270">
    <property type="match status" value="1"/>
</dbReference>
<evidence type="ECO:0000313" key="5">
    <source>
        <dbReference type="EMBL" id="SDL38901.1"/>
    </source>
</evidence>
<dbReference type="GO" id="GO:0005886">
    <property type="term" value="C:plasma membrane"/>
    <property type="evidence" value="ECO:0007669"/>
    <property type="project" value="TreeGrafter"/>
</dbReference>
<evidence type="ECO:0000259" key="4">
    <source>
        <dbReference type="PROSITE" id="PS50887"/>
    </source>
</evidence>
<dbReference type="InterPro" id="IPR029787">
    <property type="entry name" value="Nucleotide_cyclase"/>
</dbReference>
<organism evidence="5 6">
    <name type="scientific">Franzmannia pantelleriensis</name>
    <dbReference type="NCBI Taxonomy" id="48727"/>
    <lineage>
        <taxon>Bacteria</taxon>
        <taxon>Pseudomonadati</taxon>
        <taxon>Pseudomonadota</taxon>
        <taxon>Gammaproteobacteria</taxon>
        <taxon>Oceanospirillales</taxon>
        <taxon>Halomonadaceae</taxon>
        <taxon>Franzmannia</taxon>
    </lineage>
</organism>
<dbReference type="Pfam" id="PF00990">
    <property type="entry name" value="GGDEF"/>
    <property type="match status" value="1"/>
</dbReference>
<dbReference type="PROSITE" id="PS50887">
    <property type="entry name" value="GGDEF"/>
    <property type="match status" value="1"/>
</dbReference>
<dbReference type="GO" id="GO:0043709">
    <property type="term" value="P:cell adhesion involved in single-species biofilm formation"/>
    <property type="evidence" value="ECO:0007669"/>
    <property type="project" value="TreeGrafter"/>
</dbReference>
<dbReference type="InterPro" id="IPR000160">
    <property type="entry name" value="GGDEF_dom"/>
</dbReference>
<name>A0A1G9JN75_9GAMM</name>
<evidence type="ECO:0000256" key="1">
    <source>
        <dbReference type="ARBA" id="ARBA00001946"/>
    </source>
</evidence>
<dbReference type="InterPro" id="IPR050469">
    <property type="entry name" value="Diguanylate_Cyclase"/>
</dbReference>
<evidence type="ECO:0000313" key="6">
    <source>
        <dbReference type="Proteomes" id="UP000199107"/>
    </source>
</evidence>
<dbReference type="STRING" id="48727.SAMN05192555_10494"/>
<comment type="catalytic activity">
    <reaction evidence="3">
        <text>2 GTP = 3',3'-c-di-GMP + 2 diphosphate</text>
        <dbReference type="Rhea" id="RHEA:24898"/>
        <dbReference type="ChEBI" id="CHEBI:33019"/>
        <dbReference type="ChEBI" id="CHEBI:37565"/>
        <dbReference type="ChEBI" id="CHEBI:58805"/>
        <dbReference type="EC" id="2.7.7.65"/>
    </reaction>
</comment>
<dbReference type="PANTHER" id="PTHR45138">
    <property type="entry name" value="REGULATORY COMPONENTS OF SENSORY TRANSDUCTION SYSTEM"/>
    <property type="match status" value="1"/>
</dbReference>
<keyword evidence="6" id="KW-1185">Reference proteome</keyword>
<evidence type="ECO:0000256" key="2">
    <source>
        <dbReference type="ARBA" id="ARBA00012528"/>
    </source>
</evidence>
<dbReference type="AlphaFoldDB" id="A0A1G9JN75"/>
<dbReference type="SMART" id="SM00267">
    <property type="entry name" value="GGDEF"/>
    <property type="match status" value="1"/>
</dbReference>
<dbReference type="EMBL" id="FNGH01000004">
    <property type="protein sequence ID" value="SDL38901.1"/>
    <property type="molecule type" value="Genomic_DNA"/>
</dbReference>
<dbReference type="NCBIfam" id="NF038266">
    <property type="entry name" value="diguan_SiaD"/>
    <property type="match status" value="1"/>
</dbReference>
<comment type="cofactor">
    <cofactor evidence="1">
        <name>Mg(2+)</name>
        <dbReference type="ChEBI" id="CHEBI:18420"/>
    </cofactor>
</comment>
<evidence type="ECO:0000256" key="3">
    <source>
        <dbReference type="ARBA" id="ARBA00034247"/>
    </source>
</evidence>
<dbReference type="OrthoDB" id="9812260at2"/>
<dbReference type="GO" id="GO:1902201">
    <property type="term" value="P:negative regulation of bacterial-type flagellum-dependent cell motility"/>
    <property type="evidence" value="ECO:0007669"/>
    <property type="project" value="TreeGrafter"/>
</dbReference>
<dbReference type="Proteomes" id="UP000199107">
    <property type="component" value="Unassembled WGS sequence"/>
</dbReference>
<dbReference type="SUPFAM" id="SSF55073">
    <property type="entry name" value="Nucleotide cyclase"/>
    <property type="match status" value="1"/>
</dbReference>
<feature type="domain" description="GGDEF" evidence="4">
    <location>
        <begin position="128"/>
        <end position="260"/>
    </location>
</feature>
<dbReference type="GO" id="GO:0052621">
    <property type="term" value="F:diguanylate cyclase activity"/>
    <property type="evidence" value="ECO:0007669"/>
    <property type="project" value="UniProtKB-EC"/>
</dbReference>
<dbReference type="PANTHER" id="PTHR45138:SF9">
    <property type="entry name" value="DIGUANYLATE CYCLASE DGCM-RELATED"/>
    <property type="match status" value="1"/>
</dbReference>
<proteinExistence type="predicted"/>
<dbReference type="NCBIfam" id="TIGR00254">
    <property type="entry name" value="GGDEF"/>
    <property type="match status" value="1"/>
</dbReference>
<dbReference type="InterPro" id="IPR043128">
    <property type="entry name" value="Rev_trsase/Diguanyl_cyclase"/>
</dbReference>
<gene>
    <name evidence="5" type="ORF">SAMN05192555_10494</name>
</gene>